<feature type="binding site" evidence="10">
    <location>
        <position position="186"/>
    </location>
    <ligand>
        <name>UDP-N-acetyl-alpha-D-glucosamine</name>
        <dbReference type="ChEBI" id="CHEBI:57705"/>
    </ligand>
</feature>
<evidence type="ECO:0000259" key="11">
    <source>
        <dbReference type="Pfam" id="PF03033"/>
    </source>
</evidence>
<dbReference type="Gene3D" id="3.40.50.2000">
    <property type="entry name" value="Glycogen Phosphorylase B"/>
    <property type="match status" value="2"/>
</dbReference>
<evidence type="ECO:0000259" key="12">
    <source>
        <dbReference type="Pfam" id="PF04101"/>
    </source>
</evidence>
<comment type="function">
    <text evidence="10">Cell wall formation. Catalyzes the transfer of a GlcNAc subunit on undecaprenyl-pyrophosphoryl-MurNAc-pentapeptide (lipid intermediate I) to form undecaprenyl-pyrophosphoryl-MurNAc-(pentapeptide)GlcNAc (lipid intermediate II).</text>
</comment>
<evidence type="ECO:0000256" key="4">
    <source>
        <dbReference type="ARBA" id="ARBA00022679"/>
    </source>
</evidence>
<keyword evidence="2 10" id="KW-0132">Cell division</keyword>
<sequence>MRALLAAGGTGGHLFPAEALASVLERRGHEVELVTDRRATTLVATFPADEVHFIEAATLAGKSPVAMAKMAVANAAGLVRSLQAMRRFQPDVAVGFGGYPTLPPLTAARLLKVPAIVHEANAVIGRANKSLARHAHVATSFPTVEGLPAAQAATHVGIPVREAVLKAVAPYEPPAEHFNLLVFGGSQGARAFSDMVPPSIAILPKEMRARLQIVQQARPEDVERVRAAYRELGVAAEIAPFFKDLPKRIAGAHLVIARSGASTVAELSIIGRPGLLVPLPGALDQDQAHNAAALEALGGARRLDQKALTPEVLAKELNTLIGDPVRLALMAEHAKGLARPDAAERLADLAERIAAGDDA</sequence>
<dbReference type="Pfam" id="PF04101">
    <property type="entry name" value="Glyco_tran_28_C"/>
    <property type="match status" value="1"/>
</dbReference>
<keyword evidence="8 10" id="KW-0131">Cell cycle</keyword>
<dbReference type="RefSeq" id="WP_111352159.1">
    <property type="nucleotide sequence ID" value="NZ_QHHQ01000010.1"/>
</dbReference>
<keyword evidence="5 10" id="KW-0133">Cell shape</keyword>
<dbReference type="HAMAP" id="MF_00033">
    <property type="entry name" value="MurG"/>
    <property type="match status" value="1"/>
</dbReference>
<dbReference type="PANTHER" id="PTHR21015:SF22">
    <property type="entry name" value="GLYCOSYLTRANSFERASE"/>
    <property type="match status" value="1"/>
</dbReference>
<evidence type="ECO:0000256" key="7">
    <source>
        <dbReference type="ARBA" id="ARBA00023136"/>
    </source>
</evidence>
<keyword evidence="3 10" id="KW-0328">Glycosyltransferase</keyword>
<reference evidence="13 14" key="1">
    <citation type="submission" date="2018-05" db="EMBL/GenBank/DDBJ databases">
        <title>Acuticoccus sediminis sp. nov., isolated from deep-sea sediment of Indian Ocean.</title>
        <authorList>
            <person name="Liu X."/>
            <person name="Lai Q."/>
            <person name="Du Y."/>
            <person name="Sun F."/>
            <person name="Zhang X."/>
            <person name="Wang S."/>
            <person name="Shao Z."/>
        </authorList>
    </citation>
    <scope>NUCLEOTIDE SEQUENCE [LARGE SCALE GENOMIC DNA]</scope>
    <source>
        <strain evidence="13 14">PTG4-2</strain>
    </source>
</reference>
<dbReference type="InterPro" id="IPR007235">
    <property type="entry name" value="Glyco_trans_28_C"/>
</dbReference>
<name>A0A8B2NQ86_9HYPH</name>
<organism evidence="13 14">
    <name type="scientific">Acuticoccus sediminis</name>
    <dbReference type="NCBI Taxonomy" id="2184697"/>
    <lineage>
        <taxon>Bacteria</taxon>
        <taxon>Pseudomonadati</taxon>
        <taxon>Pseudomonadota</taxon>
        <taxon>Alphaproteobacteria</taxon>
        <taxon>Hyphomicrobiales</taxon>
        <taxon>Amorphaceae</taxon>
        <taxon>Acuticoccus</taxon>
    </lineage>
</organism>
<evidence type="ECO:0000313" key="14">
    <source>
        <dbReference type="Proteomes" id="UP000249590"/>
    </source>
</evidence>
<evidence type="ECO:0000256" key="10">
    <source>
        <dbReference type="HAMAP-Rule" id="MF_00033"/>
    </source>
</evidence>
<keyword evidence="6 10" id="KW-0573">Peptidoglycan synthesis</keyword>
<comment type="catalytic activity">
    <reaction evidence="10">
        <text>di-trans,octa-cis-undecaprenyl diphospho-N-acetyl-alpha-D-muramoyl-L-alanyl-D-glutamyl-meso-2,6-diaminopimeloyl-D-alanyl-D-alanine + UDP-N-acetyl-alpha-D-glucosamine = di-trans,octa-cis-undecaprenyl diphospho-[N-acetyl-alpha-D-glucosaminyl-(1-&gt;4)]-N-acetyl-alpha-D-muramoyl-L-alanyl-D-glutamyl-meso-2,6-diaminopimeloyl-D-alanyl-D-alanine + UDP + H(+)</text>
        <dbReference type="Rhea" id="RHEA:31227"/>
        <dbReference type="ChEBI" id="CHEBI:15378"/>
        <dbReference type="ChEBI" id="CHEBI:57705"/>
        <dbReference type="ChEBI" id="CHEBI:58223"/>
        <dbReference type="ChEBI" id="CHEBI:61387"/>
        <dbReference type="ChEBI" id="CHEBI:61388"/>
        <dbReference type="EC" id="2.4.1.227"/>
    </reaction>
</comment>
<dbReference type="OrthoDB" id="9808936at2"/>
<dbReference type="GO" id="GO:0008360">
    <property type="term" value="P:regulation of cell shape"/>
    <property type="evidence" value="ECO:0007669"/>
    <property type="project" value="UniProtKB-KW"/>
</dbReference>
<keyword evidence="1 10" id="KW-1003">Cell membrane</keyword>
<keyword evidence="4 10" id="KW-0808">Transferase</keyword>
<dbReference type="GO" id="GO:0051301">
    <property type="term" value="P:cell division"/>
    <property type="evidence" value="ECO:0007669"/>
    <property type="project" value="UniProtKB-KW"/>
</dbReference>
<proteinExistence type="inferred from homology"/>
<feature type="binding site" evidence="10">
    <location>
        <position position="161"/>
    </location>
    <ligand>
        <name>UDP-N-acetyl-alpha-D-glucosamine</name>
        <dbReference type="ChEBI" id="CHEBI:57705"/>
    </ligand>
</feature>
<dbReference type="GO" id="GO:0009252">
    <property type="term" value="P:peptidoglycan biosynthetic process"/>
    <property type="evidence" value="ECO:0007669"/>
    <property type="project" value="UniProtKB-UniRule"/>
</dbReference>
<feature type="binding site" evidence="10">
    <location>
        <position position="287"/>
    </location>
    <ligand>
        <name>UDP-N-acetyl-alpha-D-glucosamine</name>
        <dbReference type="ChEBI" id="CHEBI:57705"/>
    </ligand>
</feature>
<comment type="caution">
    <text evidence="13">The sequence shown here is derived from an EMBL/GenBank/DDBJ whole genome shotgun (WGS) entry which is preliminary data.</text>
</comment>
<dbReference type="Pfam" id="PF03033">
    <property type="entry name" value="Glyco_transf_28"/>
    <property type="match status" value="1"/>
</dbReference>
<accession>A0A8B2NQ86</accession>
<comment type="caution">
    <text evidence="10">Lacks conserved residue(s) required for the propagation of feature annotation.</text>
</comment>
<dbReference type="InterPro" id="IPR004276">
    <property type="entry name" value="GlycoTrans_28_N"/>
</dbReference>
<dbReference type="GO" id="GO:0005975">
    <property type="term" value="P:carbohydrate metabolic process"/>
    <property type="evidence" value="ECO:0007669"/>
    <property type="project" value="InterPro"/>
</dbReference>
<comment type="pathway">
    <text evidence="10">Cell wall biogenesis; peptidoglycan biosynthesis.</text>
</comment>
<keyword evidence="7 10" id="KW-0472">Membrane</keyword>
<evidence type="ECO:0000256" key="5">
    <source>
        <dbReference type="ARBA" id="ARBA00022960"/>
    </source>
</evidence>
<dbReference type="CDD" id="cd03785">
    <property type="entry name" value="GT28_MurG"/>
    <property type="match status" value="1"/>
</dbReference>
<gene>
    <name evidence="10 13" type="primary">murG</name>
    <name evidence="13" type="ORF">DLJ53_30740</name>
</gene>
<evidence type="ECO:0000256" key="1">
    <source>
        <dbReference type="ARBA" id="ARBA00022475"/>
    </source>
</evidence>
<dbReference type="PANTHER" id="PTHR21015">
    <property type="entry name" value="UDP-N-ACETYLGLUCOSAMINE--N-ACETYLMURAMYL-(PENTAPEPTIDE) PYROPHOSPHORYL-UNDECAPRENOL N-ACETYLGLUCOSAMINE TRANSFERASE 1"/>
    <property type="match status" value="1"/>
</dbReference>
<comment type="subcellular location">
    <subcellularLocation>
        <location evidence="10">Cell membrane</location>
        <topology evidence="10">Peripheral membrane protein</topology>
        <orientation evidence="10">Cytoplasmic side</orientation>
    </subcellularLocation>
</comment>
<feature type="binding site" evidence="10">
    <location>
        <begin position="10"/>
        <end position="12"/>
    </location>
    <ligand>
        <name>UDP-N-acetyl-alpha-D-glucosamine</name>
        <dbReference type="ChEBI" id="CHEBI:57705"/>
    </ligand>
</feature>
<feature type="binding site" evidence="10">
    <location>
        <position position="121"/>
    </location>
    <ligand>
        <name>UDP-N-acetyl-alpha-D-glucosamine</name>
        <dbReference type="ChEBI" id="CHEBI:57705"/>
    </ligand>
</feature>
<dbReference type="SUPFAM" id="SSF53756">
    <property type="entry name" value="UDP-Glycosyltransferase/glycogen phosphorylase"/>
    <property type="match status" value="1"/>
</dbReference>
<dbReference type="UniPathway" id="UPA00219"/>
<keyword evidence="9 10" id="KW-0961">Cell wall biogenesis/degradation</keyword>
<evidence type="ECO:0000256" key="8">
    <source>
        <dbReference type="ARBA" id="ARBA00023306"/>
    </source>
</evidence>
<dbReference type="GO" id="GO:0005886">
    <property type="term" value="C:plasma membrane"/>
    <property type="evidence" value="ECO:0007669"/>
    <property type="project" value="UniProtKB-SubCell"/>
</dbReference>
<evidence type="ECO:0000256" key="9">
    <source>
        <dbReference type="ARBA" id="ARBA00023316"/>
    </source>
</evidence>
<dbReference type="NCBIfam" id="TIGR01133">
    <property type="entry name" value="murG"/>
    <property type="match status" value="1"/>
</dbReference>
<comment type="similarity">
    <text evidence="10">Belongs to the glycosyltransferase 28 family. MurG subfamily.</text>
</comment>
<evidence type="ECO:0000256" key="2">
    <source>
        <dbReference type="ARBA" id="ARBA00022618"/>
    </source>
</evidence>
<evidence type="ECO:0000256" key="3">
    <source>
        <dbReference type="ARBA" id="ARBA00022676"/>
    </source>
</evidence>
<dbReference type="EC" id="2.4.1.227" evidence="10"/>
<keyword evidence="14" id="KW-1185">Reference proteome</keyword>
<dbReference type="EMBL" id="QHHQ01000010">
    <property type="protein sequence ID" value="RAH97051.1"/>
    <property type="molecule type" value="Genomic_DNA"/>
</dbReference>
<feature type="domain" description="Glycosyltransferase family 28 N-terminal" evidence="11">
    <location>
        <begin position="4"/>
        <end position="135"/>
    </location>
</feature>
<dbReference type="Proteomes" id="UP000249590">
    <property type="component" value="Unassembled WGS sequence"/>
</dbReference>
<dbReference type="InterPro" id="IPR006009">
    <property type="entry name" value="GlcNAc_MurG"/>
</dbReference>
<evidence type="ECO:0000313" key="13">
    <source>
        <dbReference type="EMBL" id="RAH97051.1"/>
    </source>
</evidence>
<dbReference type="AlphaFoldDB" id="A0A8B2NQ86"/>
<protein>
    <recommendedName>
        <fullName evidence="10">UDP-N-acetylglucosamine--N-acetylmuramyl-(pentapeptide) pyrophosphoryl-undecaprenol N-acetylglucosamine transferase</fullName>
        <ecNumber evidence="10">2.4.1.227</ecNumber>
    </recommendedName>
    <alternativeName>
        <fullName evidence="10">Undecaprenyl-PP-MurNAc-pentapeptide-UDPGlcNAc GlcNAc transferase</fullName>
    </alternativeName>
</protein>
<dbReference type="GO" id="GO:0071555">
    <property type="term" value="P:cell wall organization"/>
    <property type="evidence" value="ECO:0007669"/>
    <property type="project" value="UniProtKB-KW"/>
</dbReference>
<dbReference type="GO" id="GO:0050511">
    <property type="term" value="F:undecaprenyldiphospho-muramoylpentapeptide beta-N-acetylglucosaminyltransferase activity"/>
    <property type="evidence" value="ECO:0007669"/>
    <property type="project" value="UniProtKB-UniRule"/>
</dbReference>
<evidence type="ECO:0000256" key="6">
    <source>
        <dbReference type="ARBA" id="ARBA00022984"/>
    </source>
</evidence>
<feature type="domain" description="Glycosyl transferase family 28 C-terminal" evidence="12">
    <location>
        <begin position="180"/>
        <end position="346"/>
    </location>
</feature>